<dbReference type="Gene3D" id="1.10.10.60">
    <property type="entry name" value="Homeodomain-like"/>
    <property type="match status" value="1"/>
</dbReference>
<dbReference type="GO" id="GO:0043565">
    <property type="term" value="F:sequence-specific DNA binding"/>
    <property type="evidence" value="ECO:0007669"/>
    <property type="project" value="InterPro"/>
</dbReference>
<dbReference type="InterPro" id="IPR018060">
    <property type="entry name" value="HTH_AraC"/>
</dbReference>
<dbReference type="EMBL" id="CP036495">
    <property type="protein sequence ID" value="UZA70018.1"/>
    <property type="molecule type" value="Genomic_DNA"/>
</dbReference>
<dbReference type="Pfam" id="PF12833">
    <property type="entry name" value="HTH_18"/>
    <property type="match status" value="1"/>
</dbReference>
<accession>A0AA46ZY95</accession>
<dbReference type="Proteomes" id="UP001163644">
    <property type="component" value="Chromosome"/>
</dbReference>
<evidence type="ECO:0000256" key="4">
    <source>
        <dbReference type="ARBA" id="ARBA00037345"/>
    </source>
</evidence>
<reference evidence="6" key="1">
    <citation type="submission" date="2019-02" db="EMBL/GenBank/DDBJ databases">
        <authorList>
            <person name="Lutz S."/>
            <person name="Schori C."/>
            <person name="Ahrens C.H."/>
            <person name="Gueguen E."/>
        </authorList>
    </citation>
    <scope>NUCLEOTIDE SEQUENCE</scope>
    <source>
        <strain evidence="6">Psy35</strain>
    </source>
</reference>
<dbReference type="InterPro" id="IPR003313">
    <property type="entry name" value="AraC-bd"/>
</dbReference>
<organism evidence="6 7">
    <name type="scientific">Pseudomonas viridiflava</name>
    <name type="common">Phytomonas viridiflava</name>
    <dbReference type="NCBI Taxonomy" id="33069"/>
    <lineage>
        <taxon>Bacteria</taxon>
        <taxon>Pseudomonadati</taxon>
        <taxon>Pseudomonadota</taxon>
        <taxon>Gammaproteobacteria</taxon>
        <taxon>Pseudomonadales</taxon>
        <taxon>Pseudomonadaceae</taxon>
        <taxon>Pseudomonas</taxon>
    </lineage>
</organism>
<evidence type="ECO:0000256" key="2">
    <source>
        <dbReference type="ARBA" id="ARBA00023125"/>
    </source>
</evidence>
<dbReference type="InterPro" id="IPR037923">
    <property type="entry name" value="HTH-like"/>
</dbReference>
<feature type="domain" description="HTH araC/xylS-type" evidence="5">
    <location>
        <begin position="159"/>
        <end position="256"/>
    </location>
</feature>
<dbReference type="SMART" id="SM00342">
    <property type="entry name" value="HTH_ARAC"/>
    <property type="match status" value="1"/>
</dbReference>
<dbReference type="Gene3D" id="2.60.120.10">
    <property type="entry name" value="Jelly Rolls"/>
    <property type="match status" value="1"/>
</dbReference>
<evidence type="ECO:0000256" key="1">
    <source>
        <dbReference type="ARBA" id="ARBA00023015"/>
    </source>
</evidence>
<name>A0AA46ZY95_PSEVI</name>
<evidence type="ECO:0000313" key="6">
    <source>
        <dbReference type="EMBL" id="UZA70018.1"/>
    </source>
</evidence>
<dbReference type="InterPro" id="IPR014710">
    <property type="entry name" value="RmlC-like_jellyroll"/>
</dbReference>
<dbReference type="PANTHER" id="PTHR46796">
    <property type="entry name" value="HTH-TYPE TRANSCRIPTIONAL ACTIVATOR RHAS-RELATED"/>
    <property type="match status" value="1"/>
</dbReference>
<dbReference type="InterPro" id="IPR009057">
    <property type="entry name" value="Homeodomain-like_sf"/>
</dbReference>
<dbReference type="SUPFAM" id="SSF46689">
    <property type="entry name" value="Homeodomain-like"/>
    <property type="match status" value="1"/>
</dbReference>
<sequence>MTNMTPIIEALSKQPFAECSLVSAHDAEFPRHTHEEYVISANLSGSERIWYDGRSQDVQPGQVTLYNPMTVQSSLFDSTGARFISVHLDAGHVASVFGEVQGPLFDEGALKDDALFKAIVTLHAANDPSRREEAPYELLAELSRFRGEAPVIVEPDMAARVVEYMQDNLYEDIDLQDISAMAGISKFHLVRSFKMTRSLAPMQFLKQLRLIEVRKRLRRGDAAARVATELYFYDQGHMCNSFRKVMGISPVRYASMLKDGLRADKLHVAGNHNV</sequence>
<proteinExistence type="predicted"/>
<dbReference type="InterPro" id="IPR050204">
    <property type="entry name" value="AraC_XylS_family_regulators"/>
</dbReference>
<dbReference type="PROSITE" id="PS01124">
    <property type="entry name" value="HTH_ARAC_FAMILY_2"/>
    <property type="match status" value="1"/>
</dbReference>
<comment type="function">
    <text evidence="4">Regulatory protein of the TOL plasmid xyl operons. XylS activates the xylXYZLTEGFJQKIH operon required for the degradation of toluene, m-xylene and p-xylene.</text>
</comment>
<gene>
    <name evidence="6" type="ORF">EZZ81_17985</name>
</gene>
<keyword evidence="2" id="KW-0238">DNA-binding</keyword>
<dbReference type="Pfam" id="PF02311">
    <property type="entry name" value="AraC_binding"/>
    <property type="match status" value="1"/>
</dbReference>
<keyword evidence="1" id="KW-0805">Transcription regulation</keyword>
<evidence type="ECO:0000313" key="7">
    <source>
        <dbReference type="Proteomes" id="UP001163644"/>
    </source>
</evidence>
<dbReference type="GO" id="GO:0003700">
    <property type="term" value="F:DNA-binding transcription factor activity"/>
    <property type="evidence" value="ECO:0007669"/>
    <property type="project" value="InterPro"/>
</dbReference>
<evidence type="ECO:0000256" key="3">
    <source>
        <dbReference type="ARBA" id="ARBA00023163"/>
    </source>
</evidence>
<dbReference type="SUPFAM" id="SSF51215">
    <property type="entry name" value="Regulatory protein AraC"/>
    <property type="match status" value="1"/>
</dbReference>
<dbReference type="AlphaFoldDB" id="A0AA46ZY95"/>
<protein>
    <submittedName>
        <fullName evidence="6">AraC family transcriptional regulator</fullName>
    </submittedName>
</protein>
<dbReference type="PANTHER" id="PTHR46796:SF2">
    <property type="entry name" value="TRANSCRIPTIONAL REGULATORY PROTEIN"/>
    <property type="match status" value="1"/>
</dbReference>
<keyword evidence="3" id="KW-0804">Transcription</keyword>
<evidence type="ECO:0000259" key="5">
    <source>
        <dbReference type="PROSITE" id="PS01124"/>
    </source>
</evidence>